<keyword evidence="1" id="KW-0548">Nucleotidyltransferase</keyword>
<organism evidence="1 2">
    <name type="scientific">Citrus sinensis</name>
    <name type="common">Sweet orange</name>
    <name type="synonym">Citrus aurantium var. sinensis</name>
    <dbReference type="NCBI Taxonomy" id="2711"/>
    <lineage>
        <taxon>Eukaryota</taxon>
        <taxon>Viridiplantae</taxon>
        <taxon>Streptophyta</taxon>
        <taxon>Embryophyta</taxon>
        <taxon>Tracheophyta</taxon>
        <taxon>Spermatophyta</taxon>
        <taxon>Magnoliopsida</taxon>
        <taxon>eudicotyledons</taxon>
        <taxon>Gunneridae</taxon>
        <taxon>Pentapetalae</taxon>
        <taxon>rosids</taxon>
        <taxon>malvids</taxon>
        <taxon>Sapindales</taxon>
        <taxon>Rutaceae</taxon>
        <taxon>Aurantioideae</taxon>
        <taxon>Citrus</taxon>
    </lineage>
</organism>
<keyword evidence="2" id="KW-1185">Reference proteome</keyword>
<evidence type="ECO:0000313" key="2">
    <source>
        <dbReference type="Proteomes" id="UP000829398"/>
    </source>
</evidence>
<name>A0ACB8P0I3_CITSI</name>
<dbReference type="EMBL" id="CM039170">
    <property type="protein sequence ID" value="KAH9803820.1"/>
    <property type="molecule type" value="Genomic_DNA"/>
</dbReference>
<reference evidence="2" key="1">
    <citation type="journal article" date="2023" name="Hortic. Res.">
        <title>A chromosome-level phased genome enabling allele-level studies in sweet orange: a case study on citrus Huanglongbing tolerance.</title>
        <authorList>
            <person name="Wu B."/>
            <person name="Yu Q."/>
            <person name="Deng Z."/>
            <person name="Duan Y."/>
            <person name="Luo F."/>
            <person name="Gmitter F. Jr."/>
        </authorList>
    </citation>
    <scope>NUCLEOTIDE SEQUENCE [LARGE SCALE GENOMIC DNA]</scope>
    <source>
        <strain evidence="2">cv. Valencia</strain>
    </source>
</reference>
<sequence length="2380" mass="271311">MAVQAREVCNRMNFENCFAVNRNGLGGGLALCWSSEVHVNISSFNNHHIDAVVQSENGKYWRCTGIYGHPETQQKQHTWTLLRRLASLSDLPWLFFGDFNEILDLREKNGGQDRNVNMMLSFREAVQVCNLIDVGCKGYPFTWSNRRFGPHLVEERLDRFFCSTDWANSFFDSPATNLLTVGSDHCPVLMEVKERGQCESYARKSFLRVHYEDMWSAYDMCKSIVQDEWSNCRSWKNGDPVLQFQKSAKNSMGRLKGWSKREFGGREEELRRLRKQIEKVKQNFEHYDGGDEYRRLEKRIHNLLIDEEMYWKQRSRADWLKEGDKNTKFFHAKASARKRKNKIWGIEDGQGKWTEDIAEVEAEFCEYFQEIFTSSRTSQDQIGSALAGLMPKVTQDMKSMLEQPFTAEEVSNALSQMCPTKAPRPDGLPVVFFQKHWLTVGGGVIETCLHVLNEQGTLSQLNHTYIALIPKVHKPRKVTEFRPISLCNVIYKLIAKTIANRMKPILAQIISPNQSAFIPNRLITDNIIIGYECLHKIRHSKGKRNGLVALKLDISKAYDRMEWDFLKHTMIKLGFPNRWVELVMNCVTTPSFSVIINGNPKGLIHPQRGLRQGCPLSPYLFILCAEAFSNLLLQAERNHLIQGLKFGKELTISYLLFADGSLVFTKASIDSCKNLKAIFECYAAALGQLFNFEKSSIVFSGSIPDNRVEVIKNIFQLNVVSRHGKYLGLPSMVGRKKTSFFNEVKLKVVSKIASWQHRLFSSGGKEVLIKAVAQAIPAYAMSVFKLPLGLCDDIQKAMAKFWWRSKEDKRGIHWARWGKMSHAKSRGGLGFREMSSFNRALVAKQGWRLLQYPDLLVTRVLKARYYKETDFLQARVGSNPSYIWRSILWGRQVLQKGIRWRIGNGEKIQICRDNWIPRPETFKPISIQNVAADASVADLISQEHNWDQRKVRQWFMDDDAAEILRIPLPRRPRMDEVIWHFDKKGQYSVKSGYQLALKIKNPDKPSCSSKGLHHWNLLWTLQLPEKIKIFMWRASHNLLPTADNLWRREILLEPTCQICKQGKETTAHTLLLCKTAKKVWRYAPFETCFPDAVNQDMLEIMVEMAKKITKSDIEVMVAICWTIWYGRNKFLFEGKKMEPLLTISRAEAVVEAYRRVKQPKLDPEAKYSSKNQQVWSPPPDNTFKVNVDTAVNFDRQKAGLGVVIRDSCNKVKVAAVKSTLFTGDVKTAEAEAVEWGLVVAKSAAFQCIMVESDCQEVVKLINNKEGSRTEIMLIRRSQSLPPIMDENEGENVLGELNPQIDQGDNQSQHGHDQNQPRTLRDYMNPTRTGAPSCIVFPPEASRFNFKPGIIQLLPTFHGLESENPDKNPEDALDSLDQLAENAQHWDTVGTFELTNKQQSSPSSGGIHNLREDHDLQAKFASLVRKVEALEHKKSDQVKSIQEIACNIYTLAKIASALTIQEKGKFPAQPQPNPKIQQNSPTDQVKSVITLRSGKVVDRPMPEPYENDENSKGKEGLNELTPSEEITSVPPEPPFPHALNKPKKSNHSSEIYEIFKQVKVNIPLLDAIKQVSTILSTNNKLKYKDPGCPTISCIIGNHRIEHALLDLGASVNLLPYSVYLQLNLGELKSTSTTLLLADRSVKVPKGIVEDVLVQVDKFIYPVDFIVLETEPVVNNYKPIPVILGRPFLATANALINCRNGLMNLSFGNMTLELNVFNMCRQPNEENENEDDTDEQKELFESCIEENIQKEDFSELSNVCLVNSIESNKQLELDISNINSLLDSMQTSQNYDDEPKFEELGSIEKTEQQEAPKMELKPLPEGLKYAFLGEEQTYPVVISSTLTSDQEGQRRDGKPFVIYYASKTLDSAQMNYSTTEKELLAVVFALNKFRSYLLGSKSVVFTDHAAVRYLMSKQDAKPRLIRWILLLQEFDLTIKDKKGAENVVADHLSRLTFEFCNDITPINDSFPDEFLFSVTSMPWYVNIVNFLITGKMPLQWNAQEKKKFFVEVKKFYWDDPYLFKYCPDQIFRRCIPDNENALRKIYKARCERLRLLMINGIPSDIRWLIEAKVRLAGEFSGQFVSYMPGFGKSTFAKKMRAKRLGSKCHNCVRLGCKRPDCKSLGMVSDTREDKIKFVKDGMSKESLDDILRSLETHRSGIVQLYKKTGWEADHRPIEGVQAVTGRKTRGRSVDLGRVIAERKLHLVYGGGERWLSRLVSEAVFTRGSQVLGIIPKPMKPLVCMSGPPIGEELVVSSMQERISEMMNHADAFIFLPGDLATFEALITFASWAHLNIHQKPIGLLNVNNFYDGLLTFINHAIKNHFVPHSVKKLFISASTANELLDLLQAYTPEPDPQTVALNWSTNDGNGNSSSNKKYDLDLTLSL</sequence>
<protein>
    <submittedName>
        <fullName evidence="1">Reverse transcriptase domain-containing protein</fullName>
    </submittedName>
</protein>
<keyword evidence="1" id="KW-0695">RNA-directed DNA polymerase</keyword>
<gene>
    <name evidence="1" type="ORF">KPL71_001921</name>
</gene>
<proteinExistence type="predicted"/>
<evidence type="ECO:0000313" key="1">
    <source>
        <dbReference type="EMBL" id="KAH9803820.1"/>
    </source>
</evidence>
<accession>A0ACB8P0I3</accession>
<dbReference type="Proteomes" id="UP000829398">
    <property type="component" value="Chromosome 1"/>
</dbReference>
<keyword evidence="1" id="KW-0808">Transferase</keyword>
<comment type="caution">
    <text evidence="1">The sequence shown here is derived from an EMBL/GenBank/DDBJ whole genome shotgun (WGS) entry which is preliminary data.</text>
</comment>